<reference evidence="4" key="1">
    <citation type="journal article" date="2015" name="Genome Announc.">
        <title>Draft genome sequence of the cellulolytic fungus Chaetomium globosum.</title>
        <authorList>
            <person name="Cuomo C.A."/>
            <person name="Untereiner W.A."/>
            <person name="Ma L.-J."/>
            <person name="Grabherr M."/>
            <person name="Birren B.W."/>
        </authorList>
    </citation>
    <scope>NUCLEOTIDE SEQUENCE [LARGE SCALE GENOMIC DNA]</scope>
    <source>
        <strain evidence="4">ATCC 6205 / CBS 148.51 / DSM 1962 / NBRC 6347 / NRRL 1970</strain>
    </source>
</reference>
<dbReference type="GeneID" id="4393099"/>
<dbReference type="RefSeq" id="XP_001223364.1">
    <property type="nucleotide sequence ID" value="XM_001223363.1"/>
</dbReference>
<dbReference type="SUPFAM" id="SSF52540">
    <property type="entry name" value="P-loop containing nucleoside triphosphate hydrolases"/>
    <property type="match status" value="1"/>
</dbReference>
<dbReference type="InterPro" id="IPR027417">
    <property type="entry name" value="P-loop_NTPase"/>
</dbReference>
<feature type="domain" description="NACHT" evidence="2">
    <location>
        <begin position="35"/>
        <end position="158"/>
    </location>
</feature>
<proteinExistence type="predicted"/>
<dbReference type="OMA" id="TINSAPW"/>
<dbReference type="InParanoid" id="Q2H246"/>
<gene>
    <name evidence="3" type="ORF">CHGG_04150</name>
</gene>
<dbReference type="InterPro" id="IPR007111">
    <property type="entry name" value="NACHT_NTPase"/>
</dbReference>
<evidence type="ECO:0000259" key="2">
    <source>
        <dbReference type="PROSITE" id="PS50837"/>
    </source>
</evidence>
<dbReference type="EMBL" id="CH408032">
    <property type="protein sequence ID" value="EAQ87531.1"/>
    <property type="molecule type" value="Genomic_DNA"/>
</dbReference>
<evidence type="ECO:0000256" key="1">
    <source>
        <dbReference type="ARBA" id="ARBA00022737"/>
    </source>
</evidence>
<dbReference type="Gene3D" id="3.40.50.300">
    <property type="entry name" value="P-loop containing nucleotide triphosphate hydrolases"/>
    <property type="match status" value="1"/>
</dbReference>
<sequence>MELRFYTGHNISIAGTCEWLFQHKEWERWQFGSDNLMWIKGKAGSGKSTLLRYAEREVKRMGAKSNALTLSFYFHGRGEELQRTPLGMYRSLLCQILKHEPASLSQLVETFAYKQNEKNGSGAAWKWDPDHLGNLLDWAIDGILASRPIWLFIDGLDECGPEGAEEILQRLNRLRRPGLFICVSCRNDSLRHSDGGFRIKVEEHNKHDIVRYAQSQLAHLESKTAFSIPDFIATYSDGCFSSAYLAVARLRSVEIGMEAREIEDTVKQTINSAPWDLNDLPTLLARNFWGDSTRYGHQFNGVNVSIRRH</sequence>
<accession>Q2H246</accession>
<dbReference type="InterPro" id="IPR056884">
    <property type="entry name" value="NPHP3-like_N"/>
</dbReference>
<dbReference type="PANTHER" id="PTHR10039">
    <property type="entry name" value="AMELOGENIN"/>
    <property type="match status" value="1"/>
</dbReference>
<keyword evidence="4" id="KW-1185">Reference proteome</keyword>
<name>Q2H246_CHAGB</name>
<dbReference type="VEuPathDB" id="FungiDB:CHGG_04150"/>
<dbReference type="PANTHER" id="PTHR10039:SF5">
    <property type="entry name" value="NACHT DOMAIN-CONTAINING PROTEIN"/>
    <property type="match status" value="1"/>
</dbReference>
<protein>
    <recommendedName>
        <fullName evidence="2">NACHT domain-containing protein</fullName>
    </recommendedName>
</protein>
<dbReference type="OrthoDB" id="7464126at2759"/>
<evidence type="ECO:0000313" key="4">
    <source>
        <dbReference type="Proteomes" id="UP000001056"/>
    </source>
</evidence>
<dbReference type="Pfam" id="PF24883">
    <property type="entry name" value="NPHP3_N"/>
    <property type="match status" value="1"/>
</dbReference>
<dbReference type="eggNOG" id="KOG2029">
    <property type="taxonomic scope" value="Eukaryota"/>
</dbReference>
<organism evidence="3 4">
    <name type="scientific">Chaetomium globosum (strain ATCC 6205 / CBS 148.51 / DSM 1962 / NBRC 6347 / NRRL 1970)</name>
    <name type="common">Soil fungus</name>
    <dbReference type="NCBI Taxonomy" id="306901"/>
    <lineage>
        <taxon>Eukaryota</taxon>
        <taxon>Fungi</taxon>
        <taxon>Dikarya</taxon>
        <taxon>Ascomycota</taxon>
        <taxon>Pezizomycotina</taxon>
        <taxon>Sordariomycetes</taxon>
        <taxon>Sordariomycetidae</taxon>
        <taxon>Sordariales</taxon>
        <taxon>Chaetomiaceae</taxon>
        <taxon>Chaetomium</taxon>
    </lineage>
</organism>
<dbReference type="AlphaFoldDB" id="Q2H246"/>
<dbReference type="PROSITE" id="PS50837">
    <property type="entry name" value="NACHT"/>
    <property type="match status" value="1"/>
</dbReference>
<keyword evidence="1" id="KW-0677">Repeat</keyword>
<dbReference type="Proteomes" id="UP000001056">
    <property type="component" value="Unassembled WGS sequence"/>
</dbReference>
<evidence type="ECO:0000313" key="3">
    <source>
        <dbReference type="EMBL" id="EAQ87531.1"/>
    </source>
</evidence>
<dbReference type="HOGENOM" id="CLU_900158_0_0_1"/>